<dbReference type="EMBL" id="OUNR01000012">
    <property type="protein sequence ID" value="SPP65069.1"/>
    <property type="molecule type" value="Genomic_DNA"/>
</dbReference>
<dbReference type="AlphaFoldDB" id="A0A330LDR3"/>
<proteinExistence type="predicted"/>
<dbReference type="InParanoid" id="A0A330LDR3"/>
<organism evidence="1 2">
    <name type="scientific">Nitrospira lenta</name>
    <dbReference type="NCBI Taxonomy" id="1436998"/>
    <lineage>
        <taxon>Bacteria</taxon>
        <taxon>Pseudomonadati</taxon>
        <taxon>Nitrospirota</taxon>
        <taxon>Nitrospiria</taxon>
        <taxon>Nitrospirales</taxon>
        <taxon>Nitrospiraceae</taxon>
        <taxon>Nitrospira</taxon>
    </lineage>
</organism>
<protein>
    <submittedName>
        <fullName evidence="1">Uncharacterized protein</fullName>
    </submittedName>
</protein>
<name>A0A330LDR3_9BACT</name>
<evidence type="ECO:0000313" key="2">
    <source>
        <dbReference type="Proteomes" id="UP000248168"/>
    </source>
</evidence>
<evidence type="ECO:0000313" key="1">
    <source>
        <dbReference type="EMBL" id="SPP65069.1"/>
    </source>
</evidence>
<sequence length="59" mass="6385">MPQAAAHLSTLVHSVFPRMFPALVVNHVVKMSGDNAIVLFRRAGLNGTDLAEPRLEMAS</sequence>
<dbReference type="Proteomes" id="UP000248168">
    <property type="component" value="Unassembled WGS sequence"/>
</dbReference>
<gene>
    <name evidence="1" type="ORF">NITLEN_20709</name>
</gene>
<reference evidence="2" key="1">
    <citation type="submission" date="2018-04" db="EMBL/GenBank/DDBJ databases">
        <authorList>
            <person name="Lucker S."/>
            <person name="Sakoula D."/>
        </authorList>
    </citation>
    <scope>NUCLEOTIDE SEQUENCE [LARGE SCALE GENOMIC DNA]</scope>
</reference>
<accession>A0A330LDR3</accession>
<keyword evidence="2" id="KW-1185">Reference proteome</keyword>